<sequence>MREKVDEIILHLNSIQDLFILPQPDPFVETVRFVPAIEIVKSRCQLSGLWRKMRTRVIIFLPAQHIEADLERKTQAAVQRYCAFQIWRNNNSVSMLKQDALRALIIGILFLAGGLFLLSNVNALPTFLGTFLSDGFNVAFWVILWRPVDFFLFDLSAFWREGRVYKQIMRAEFVIRPEEQHGVHADTALPGTS</sequence>
<accession>A0ABQ3VH02</accession>
<keyword evidence="1" id="KW-0812">Transmembrane</keyword>
<dbReference type="Proteomes" id="UP000635565">
    <property type="component" value="Unassembled WGS sequence"/>
</dbReference>
<keyword evidence="1" id="KW-0472">Membrane</keyword>
<reference evidence="2 3" key="1">
    <citation type="journal article" date="2021" name="Int. J. Syst. Evol. Microbiol.">
        <title>Reticulibacter mediterranei gen. nov., sp. nov., within the new family Reticulibacteraceae fam. nov., and Ktedonospora formicarum gen. nov., sp. nov., Ktedonobacter robiniae sp. nov., Dictyobacter formicarum sp. nov. and Dictyobacter arantiisoli sp. nov., belonging to the class Ktedonobacteria.</title>
        <authorList>
            <person name="Yabe S."/>
            <person name="Zheng Y."/>
            <person name="Wang C.M."/>
            <person name="Sakai Y."/>
            <person name="Abe K."/>
            <person name="Yokota A."/>
            <person name="Donadio S."/>
            <person name="Cavaletti L."/>
            <person name="Monciardini P."/>
        </authorList>
    </citation>
    <scope>NUCLEOTIDE SEQUENCE [LARGE SCALE GENOMIC DNA]</scope>
    <source>
        <strain evidence="2 3">SOSP1-9</strain>
    </source>
</reference>
<proteinExistence type="predicted"/>
<dbReference type="RefSeq" id="WP_201362254.1">
    <property type="nucleotide sequence ID" value="NZ_BNJJ01000006.1"/>
</dbReference>
<name>A0ABQ3VH02_9CHLR</name>
<evidence type="ECO:0000256" key="1">
    <source>
        <dbReference type="SAM" id="Phobius"/>
    </source>
</evidence>
<protein>
    <submittedName>
        <fullName evidence="2">Uncharacterized protein</fullName>
    </submittedName>
</protein>
<evidence type="ECO:0000313" key="2">
    <source>
        <dbReference type="EMBL" id="GHO84648.1"/>
    </source>
</evidence>
<evidence type="ECO:0000313" key="3">
    <source>
        <dbReference type="Proteomes" id="UP000635565"/>
    </source>
</evidence>
<feature type="transmembrane region" description="Helical" evidence="1">
    <location>
        <begin position="138"/>
        <end position="159"/>
    </location>
</feature>
<feature type="transmembrane region" description="Helical" evidence="1">
    <location>
        <begin position="100"/>
        <end position="118"/>
    </location>
</feature>
<dbReference type="EMBL" id="BNJJ01000006">
    <property type="protein sequence ID" value="GHO84648.1"/>
    <property type="molecule type" value="Genomic_DNA"/>
</dbReference>
<keyword evidence="3" id="KW-1185">Reference proteome</keyword>
<gene>
    <name evidence="2" type="ORF">KSZ_26540</name>
</gene>
<comment type="caution">
    <text evidence="2">The sequence shown here is derived from an EMBL/GenBank/DDBJ whole genome shotgun (WGS) entry which is preliminary data.</text>
</comment>
<keyword evidence="1" id="KW-1133">Transmembrane helix</keyword>
<organism evidence="2 3">
    <name type="scientific">Dictyobacter formicarum</name>
    <dbReference type="NCBI Taxonomy" id="2778368"/>
    <lineage>
        <taxon>Bacteria</taxon>
        <taxon>Bacillati</taxon>
        <taxon>Chloroflexota</taxon>
        <taxon>Ktedonobacteria</taxon>
        <taxon>Ktedonobacterales</taxon>
        <taxon>Dictyobacteraceae</taxon>
        <taxon>Dictyobacter</taxon>
    </lineage>
</organism>